<dbReference type="AlphaFoldDB" id="A0A2G2WKC8"/>
<comment type="caution">
    <text evidence="1">The sequence shown here is derived from an EMBL/GenBank/DDBJ whole genome shotgun (WGS) entry which is preliminary data.</text>
</comment>
<reference evidence="1 2" key="1">
    <citation type="journal article" date="2017" name="Genome Biol.">
        <title>New reference genome sequences of hot pepper reveal the massive evolution of plant disease-resistance genes by retroduplication.</title>
        <authorList>
            <person name="Kim S."/>
            <person name="Park J."/>
            <person name="Yeom S.I."/>
            <person name="Kim Y.M."/>
            <person name="Seo E."/>
            <person name="Kim K.T."/>
            <person name="Kim M.S."/>
            <person name="Lee J.M."/>
            <person name="Cheong K."/>
            <person name="Shin H.S."/>
            <person name="Kim S.B."/>
            <person name="Han K."/>
            <person name="Lee J."/>
            <person name="Park M."/>
            <person name="Lee H.A."/>
            <person name="Lee H.Y."/>
            <person name="Lee Y."/>
            <person name="Oh S."/>
            <person name="Lee J.H."/>
            <person name="Choi E."/>
            <person name="Choi E."/>
            <person name="Lee S.E."/>
            <person name="Jeon J."/>
            <person name="Kim H."/>
            <person name="Choi G."/>
            <person name="Song H."/>
            <person name="Lee J."/>
            <person name="Lee S.C."/>
            <person name="Kwon J.K."/>
            <person name="Lee H.Y."/>
            <person name="Koo N."/>
            <person name="Hong Y."/>
            <person name="Kim R.W."/>
            <person name="Kang W.H."/>
            <person name="Huh J.H."/>
            <person name="Kang B.C."/>
            <person name="Yang T.J."/>
            <person name="Lee Y.H."/>
            <person name="Bennetzen J.L."/>
            <person name="Choi D."/>
        </authorList>
    </citation>
    <scope>NUCLEOTIDE SEQUENCE [LARGE SCALE GENOMIC DNA]</scope>
    <source>
        <strain evidence="2">cv. PBC81</strain>
    </source>
</reference>
<reference evidence="2" key="2">
    <citation type="journal article" date="2017" name="J. Anim. Genet.">
        <title>Multiple reference genome sequences of hot pepper reveal the massive evolution of plant disease resistance genes by retroduplication.</title>
        <authorList>
            <person name="Kim S."/>
            <person name="Park J."/>
            <person name="Yeom S.-I."/>
            <person name="Kim Y.-M."/>
            <person name="Seo E."/>
            <person name="Kim K.-T."/>
            <person name="Kim M.-S."/>
            <person name="Lee J.M."/>
            <person name="Cheong K."/>
            <person name="Shin H.-S."/>
            <person name="Kim S.-B."/>
            <person name="Han K."/>
            <person name="Lee J."/>
            <person name="Park M."/>
            <person name="Lee H.-A."/>
            <person name="Lee H.-Y."/>
            <person name="Lee Y."/>
            <person name="Oh S."/>
            <person name="Lee J.H."/>
            <person name="Choi E."/>
            <person name="Choi E."/>
            <person name="Lee S.E."/>
            <person name="Jeon J."/>
            <person name="Kim H."/>
            <person name="Choi G."/>
            <person name="Song H."/>
            <person name="Lee J."/>
            <person name="Lee S.-C."/>
            <person name="Kwon J.-K."/>
            <person name="Lee H.-Y."/>
            <person name="Koo N."/>
            <person name="Hong Y."/>
            <person name="Kim R.W."/>
            <person name="Kang W.-H."/>
            <person name="Huh J.H."/>
            <person name="Kang B.-C."/>
            <person name="Yang T.-J."/>
            <person name="Lee Y.-H."/>
            <person name="Bennetzen J.L."/>
            <person name="Choi D."/>
        </authorList>
    </citation>
    <scope>NUCLEOTIDE SEQUENCE [LARGE SCALE GENOMIC DNA]</scope>
    <source>
        <strain evidence="2">cv. PBC81</strain>
    </source>
</reference>
<accession>A0A2G2WKC8</accession>
<evidence type="ECO:0000313" key="1">
    <source>
        <dbReference type="EMBL" id="PHT45629.1"/>
    </source>
</evidence>
<name>A0A2G2WKC8_CAPBA</name>
<proteinExistence type="predicted"/>
<gene>
    <name evidence="1" type="ORF">CQW23_14787</name>
</gene>
<dbReference type="OrthoDB" id="1246065at2759"/>
<sequence length="103" mass="11500">MEESDGVLSSYAVKPNAVKQLQNKLEELDTIKDIAIARTKQLDKMAEPRQKGLWESIERLNADEVTNFEAWLNATSSKLHQHLNQLKNGASTSLKLGCESFGV</sequence>
<dbReference type="Proteomes" id="UP000224567">
    <property type="component" value="Unassembled WGS sequence"/>
</dbReference>
<protein>
    <submittedName>
        <fullName evidence="1">Uncharacterized protein</fullName>
    </submittedName>
</protein>
<keyword evidence="2" id="KW-1185">Reference proteome</keyword>
<dbReference type="EMBL" id="MLFT02000006">
    <property type="protein sequence ID" value="PHT45629.1"/>
    <property type="molecule type" value="Genomic_DNA"/>
</dbReference>
<organism evidence="1 2">
    <name type="scientific">Capsicum baccatum</name>
    <name type="common">Peruvian pepper</name>
    <dbReference type="NCBI Taxonomy" id="33114"/>
    <lineage>
        <taxon>Eukaryota</taxon>
        <taxon>Viridiplantae</taxon>
        <taxon>Streptophyta</taxon>
        <taxon>Embryophyta</taxon>
        <taxon>Tracheophyta</taxon>
        <taxon>Spermatophyta</taxon>
        <taxon>Magnoliopsida</taxon>
        <taxon>eudicotyledons</taxon>
        <taxon>Gunneridae</taxon>
        <taxon>Pentapetalae</taxon>
        <taxon>asterids</taxon>
        <taxon>lamiids</taxon>
        <taxon>Solanales</taxon>
        <taxon>Solanaceae</taxon>
        <taxon>Solanoideae</taxon>
        <taxon>Capsiceae</taxon>
        <taxon>Capsicum</taxon>
    </lineage>
</organism>
<evidence type="ECO:0000313" key="2">
    <source>
        <dbReference type="Proteomes" id="UP000224567"/>
    </source>
</evidence>